<protein>
    <submittedName>
        <fullName evidence="1">Uncharacterized protein</fullName>
    </submittedName>
</protein>
<evidence type="ECO:0000313" key="2">
    <source>
        <dbReference type="Proteomes" id="UP001140096"/>
    </source>
</evidence>
<organism evidence="1 2">
    <name type="scientific">Coemansia furcata</name>
    <dbReference type="NCBI Taxonomy" id="417177"/>
    <lineage>
        <taxon>Eukaryota</taxon>
        <taxon>Fungi</taxon>
        <taxon>Fungi incertae sedis</taxon>
        <taxon>Zoopagomycota</taxon>
        <taxon>Kickxellomycotina</taxon>
        <taxon>Kickxellomycetes</taxon>
        <taxon>Kickxellales</taxon>
        <taxon>Kickxellaceae</taxon>
        <taxon>Coemansia</taxon>
    </lineage>
</organism>
<accession>A0ACC1KR26</accession>
<reference evidence="1" key="1">
    <citation type="submission" date="2022-07" db="EMBL/GenBank/DDBJ databases">
        <title>Phylogenomic reconstructions and comparative analyses of Kickxellomycotina fungi.</title>
        <authorList>
            <person name="Reynolds N.K."/>
            <person name="Stajich J.E."/>
            <person name="Barry K."/>
            <person name="Grigoriev I.V."/>
            <person name="Crous P."/>
            <person name="Smith M.E."/>
        </authorList>
    </citation>
    <scope>NUCLEOTIDE SEQUENCE</scope>
    <source>
        <strain evidence="1">CBS 102833</strain>
    </source>
</reference>
<comment type="caution">
    <text evidence="1">The sequence shown here is derived from an EMBL/GenBank/DDBJ whole genome shotgun (WGS) entry which is preliminary data.</text>
</comment>
<dbReference type="Proteomes" id="UP001140096">
    <property type="component" value="Unassembled WGS sequence"/>
</dbReference>
<name>A0ACC1KR26_9FUNG</name>
<proteinExistence type="predicted"/>
<gene>
    <name evidence="1" type="ORF">H4S07_007142</name>
</gene>
<feature type="non-terminal residue" evidence="1">
    <location>
        <position position="66"/>
    </location>
</feature>
<dbReference type="EMBL" id="JANBUP010004821">
    <property type="protein sequence ID" value="KAJ2793152.1"/>
    <property type="molecule type" value="Genomic_DNA"/>
</dbReference>
<evidence type="ECO:0000313" key="1">
    <source>
        <dbReference type="EMBL" id="KAJ2793152.1"/>
    </source>
</evidence>
<sequence>MLAALETITTQPGSTLTHDSVQPADTSQTGQAVHLDVPDDWEVWVFHAVIPESQAIELVHIPPEFQ</sequence>
<keyword evidence="2" id="KW-1185">Reference proteome</keyword>